<dbReference type="InterPro" id="IPR024371">
    <property type="entry name" value="AcetylCoA_trans_1-like"/>
</dbReference>
<evidence type="ECO:0000313" key="7">
    <source>
        <dbReference type="EMBL" id="MCE7507940.1"/>
    </source>
</evidence>
<dbReference type="RefSeq" id="WP_233925302.1">
    <property type="nucleotide sequence ID" value="NZ_CBDDTQ010000005.1"/>
</dbReference>
<evidence type="ECO:0000256" key="5">
    <source>
        <dbReference type="ARBA" id="ARBA00023136"/>
    </source>
</evidence>
<feature type="transmembrane region" description="Helical" evidence="6">
    <location>
        <begin position="179"/>
        <end position="196"/>
    </location>
</feature>
<dbReference type="GO" id="GO:0035348">
    <property type="term" value="P:acetyl-CoA transmembrane transport"/>
    <property type="evidence" value="ECO:0007669"/>
    <property type="project" value="InterPro"/>
</dbReference>
<dbReference type="InterPro" id="IPR036259">
    <property type="entry name" value="MFS_trans_sf"/>
</dbReference>
<feature type="transmembrane region" description="Helical" evidence="6">
    <location>
        <begin position="258"/>
        <end position="281"/>
    </location>
</feature>
<dbReference type="AlphaFoldDB" id="A0A9Q3W3G3"/>
<dbReference type="PANTHER" id="PTHR12778">
    <property type="entry name" value="SOLUTE CARRIER FAMILY 33 ACETYL-COA TRANSPORTER -RELATED"/>
    <property type="match status" value="1"/>
</dbReference>
<reference evidence="7" key="1">
    <citation type="submission" date="2022-01" db="EMBL/GenBank/DDBJ databases">
        <authorList>
            <person name="Karlyshev A.V."/>
            <person name="Jaspars M."/>
        </authorList>
    </citation>
    <scope>NUCLEOTIDE SEQUENCE</scope>
    <source>
        <strain evidence="7">AGSA3-2</strain>
    </source>
</reference>
<dbReference type="EMBL" id="JAJVKT010000004">
    <property type="protein sequence ID" value="MCE7507940.1"/>
    <property type="molecule type" value="Genomic_DNA"/>
</dbReference>
<feature type="transmembrane region" description="Helical" evidence="6">
    <location>
        <begin position="152"/>
        <end position="173"/>
    </location>
</feature>
<keyword evidence="8" id="KW-1185">Reference proteome</keyword>
<dbReference type="SUPFAM" id="SSF103473">
    <property type="entry name" value="MFS general substrate transporter"/>
    <property type="match status" value="1"/>
</dbReference>
<keyword evidence="3 6" id="KW-0812">Transmembrane</keyword>
<proteinExistence type="predicted"/>
<feature type="transmembrane region" description="Helical" evidence="6">
    <location>
        <begin position="222"/>
        <end position="238"/>
    </location>
</feature>
<dbReference type="InterPro" id="IPR004752">
    <property type="entry name" value="AmpG_permease/AT-1"/>
</dbReference>
<feature type="transmembrane region" description="Helical" evidence="6">
    <location>
        <begin position="293"/>
        <end position="311"/>
    </location>
</feature>
<gene>
    <name evidence="7" type="ORF">LZG35_04780</name>
</gene>
<dbReference type="GO" id="GO:0008521">
    <property type="term" value="F:acetyl-CoA transmembrane transporter activity"/>
    <property type="evidence" value="ECO:0007669"/>
    <property type="project" value="InterPro"/>
</dbReference>
<evidence type="ECO:0000256" key="2">
    <source>
        <dbReference type="ARBA" id="ARBA00022448"/>
    </source>
</evidence>
<dbReference type="PANTHER" id="PTHR12778:SF10">
    <property type="entry name" value="MAJOR FACILITATOR SUPERFAMILY DOMAIN-CONTAINING PROTEIN 3"/>
    <property type="match status" value="1"/>
</dbReference>
<dbReference type="Pfam" id="PF13000">
    <property type="entry name" value="Acatn"/>
    <property type="match status" value="1"/>
</dbReference>
<evidence type="ECO:0000256" key="1">
    <source>
        <dbReference type="ARBA" id="ARBA00004141"/>
    </source>
</evidence>
<dbReference type="Proteomes" id="UP001107961">
    <property type="component" value="Unassembled WGS sequence"/>
</dbReference>
<sequence length="423" mass="45697">MPPERGPAPAYVLLTLAGLYFLQGLPSGLLAKAVPALAREAGLSTQWIGLLALAALPWALKFLWAPWVDPGAGARAGHRLRWVAWAQLLVMALLLVLSLLERPLWFGEAFPVLLLILFLINLASATQDVAADGLAVRWLRGDLRGLGNGIQVSGYKIGLILSGGLFLIANDLIGWRGSLWLLTVMIGVLLIGILRFPEPAEAAAPFPRRRGVLWWWQRSRDFWWRPGLLLWAVILLGYKVGDGFGTRMIKPYLVDQGWTLAAVGRLDLVASLVGLLSALLAGVLMRRWHYRRALVGLGLWQGLAFVGWWWVARGDAGVPAIWAVSLFEQAADGASTVALFVVMMAYCRSGSEGGDYTLQASLQLMAVGLFTLASGFSAGYFGYAGHFLLAALLGCAVALLALAWRPPLGPGVTGRYTGAPDHS</sequence>
<evidence type="ECO:0000256" key="4">
    <source>
        <dbReference type="ARBA" id="ARBA00022989"/>
    </source>
</evidence>
<evidence type="ECO:0000256" key="3">
    <source>
        <dbReference type="ARBA" id="ARBA00022692"/>
    </source>
</evidence>
<feature type="transmembrane region" description="Helical" evidence="6">
    <location>
        <begin position="112"/>
        <end position="131"/>
    </location>
</feature>
<feature type="transmembrane region" description="Helical" evidence="6">
    <location>
        <begin position="47"/>
        <end position="68"/>
    </location>
</feature>
<keyword evidence="5 6" id="KW-0472">Membrane</keyword>
<evidence type="ECO:0000256" key="6">
    <source>
        <dbReference type="SAM" id="Phobius"/>
    </source>
</evidence>
<evidence type="ECO:0000313" key="8">
    <source>
        <dbReference type="Proteomes" id="UP001107961"/>
    </source>
</evidence>
<organism evidence="7 8">
    <name type="scientific">Alloalcanivorax xenomutans</name>
    <dbReference type="NCBI Taxonomy" id="1094342"/>
    <lineage>
        <taxon>Bacteria</taxon>
        <taxon>Pseudomonadati</taxon>
        <taxon>Pseudomonadota</taxon>
        <taxon>Gammaproteobacteria</taxon>
        <taxon>Oceanospirillales</taxon>
        <taxon>Alcanivoracaceae</taxon>
        <taxon>Alloalcanivorax</taxon>
    </lineage>
</organism>
<feature type="transmembrane region" description="Helical" evidence="6">
    <location>
        <begin position="80"/>
        <end position="100"/>
    </location>
</feature>
<protein>
    <submittedName>
        <fullName evidence="7">MFS transporter</fullName>
    </submittedName>
</protein>
<dbReference type="GO" id="GO:0016020">
    <property type="term" value="C:membrane"/>
    <property type="evidence" value="ECO:0007669"/>
    <property type="project" value="UniProtKB-SubCell"/>
</dbReference>
<comment type="caution">
    <text evidence="7">The sequence shown here is derived from an EMBL/GenBank/DDBJ whole genome shotgun (WGS) entry which is preliminary data.</text>
</comment>
<accession>A0A9Q3W3G3</accession>
<keyword evidence="4 6" id="KW-1133">Transmembrane helix</keyword>
<comment type="subcellular location">
    <subcellularLocation>
        <location evidence="1">Membrane</location>
        <topology evidence="1">Multi-pass membrane protein</topology>
    </subcellularLocation>
</comment>
<dbReference type="KEGG" id="axe:P40_13345"/>
<keyword evidence="2" id="KW-0813">Transport</keyword>
<dbReference type="Gene3D" id="1.20.1250.20">
    <property type="entry name" value="MFS general substrate transporter like domains"/>
    <property type="match status" value="2"/>
</dbReference>
<name>A0A9Q3W3G3_9GAMM</name>
<feature type="transmembrane region" description="Helical" evidence="6">
    <location>
        <begin position="360"/>
        <end position="381"/>
    </location>
</feature>
<feature type="transmembrane region" description="Helical" evidence="6">
    <location>
        <begin position="387"/>
        <end position="404"/>
    </location>
</feature>